<protein>
    <submittedName>
        <fullName evidence="1">Uncharacterized protein</fullName>
    </submittedName>
</protein>
<dbReference type="EMBL" id="CM042056">
    <property type="protein sequence ID" value="KAI3697740.1"/>
    <property type="molecule type" value="Genomic_DNA"/>
</dbReference>
<gene>
    <name evidence="1" type="ORF">L6452_30837</name>
</gene>
<comment type="caution">
    <text evidence="1">The sequence shown here is derived from an EMBL/GenBank/DDBJ whole genome shotgun (WGS) entry which is preliminary data.</text>
</comment>
<keyword evidence="2" id="KW-1185">Reference proteome</keyword>
<organism evidence="1 2">
    <name type="scientific">Arctium lappa</name>
    <name type="common">Greater burdock</name>
    <name type="synonym">Lappa major</name>
    <dbReference type="NCBI Taxonomy" id="4217"/>
    <lineage>
        <taxon>Eukaryota</taxon>
        <taxon>Viridiplantae</taxon>
        <taxon>Streptophyta</taxon>
        <taxon>Embryophyta</taxon>
        <taxon>Tracheophyta</taxon>
        <taxon>Spermatophyta</taxon>
        <taxon>Magnoliopsida</taxon>
        <taxon>eudicotyledons</taxon>
        <taxon>Gunneridae</taxon>
        <taxon>Pentapetalae</taxon>
        <taxon>asterids</taxon>
        <taxon>campanulids</taxon>
        <taxon>Asterales</taxon>
        <taxon>Asteraceae</taxon>
        <taxon>Carduoideae</taxon>
        <taxon>Cardueae</taxon>
        <taxon>Arctiinae</taxon>
        <taxon>Arctium</taxon>
    </lineage>
</organism>
<evidence type="ECO:0000313" key="2">
    <source>
        <dbReference type="Proteomes" id="UP001055879"/>
    </source>
</evidence>
<name>A0ACB8ZK99_ARCLA</name>
<evidence type="ECO:0000313" key="1">
    <source>
        <dbReference type="EMBL" id="KAI3697740.1"/>
    </source>
</evidence>
<reference evidence="2" key="1">
    <citation type="journal article" date="2022" name="Mol. Ecol. Resour.">
        <title>The genomes of chicory, endive, great burdock and yacon provide insights into Asteraceae palaeo-polyploidization history and plant inulin production.</title>
        <authorList>
            <person name="Fan W."/>
            <person name="Wang S."/>
            <person name="Wang H."/>
            <person name="Wang A."/>
            <person name="Jiang F."/>
            <person name="Liu H."/>
            <person name="Zhao H."/>
            <person name="Xu D."/>
            <person name="Zhang Y."/>
        </authorList>
    </citation>
    <scope>NUCLEOTIDE SEQUENCE [LARGE SCALE GENOMIC DNA]</scope>
    <source>
        <strain evidence="2">cv. Niubang</strain>
    </source>
</reference>
<dbReference type="Proteomes" id="UP001055879">
    <property type="component" value="Linkage Group LG10"/>
</dbReference>
<proteinExistence type="predicted"/>
<accession>A0ACB8ZK99</accession>
<reference evidence="1 2" key="2">
    <citation type="journal article" date="2022" name="Mol. Ecol. Resour.">
        <title>The genomes of chicory, endive, great burdock and yacon provide insights into Asteraceae paleo-polyploidization history and plant inulin production.</title>
        <authorList>
            <person name="Fan W."/>
            <person name="Wang S."/>
            <person name="Wang H."/>
            <person name="Wang A."/>
            <person name="Jiang F."/>
            <person name="Liu H."/>
            <person name="Zhao H."/>
            <person name="Xu D."/>
            <person name="Zhang Y."/>
        </authorList>
    </citation>
    <scope>NUCLEOTIDE SEQUENCE [LARGE SCALE GENOMIC DNA]</scope>
    <source>
        <strain evidence="2">cv. Niubang</strain>
    </source>
</reference>
<sequence length="110" mass="12123">MMEIMRLRRTKKTVEVNQLLREAQIDVKEVAGSSIIGRRGYGEEGNCETSSVTVPMALSRGHYRAKTPTHGTCCATMTCDCALGTVAWSLSRQHSDLRYISRDCALGTVV</sequence>